<organism evidence="4 5">
    <name type="scientific">Curvularia kusanoi</name>
    <name type="common">Cochliobolus kusanoi</name>
    <dbReference type="NCBI Taxonomy" id="90978"/>
    <lineage>
        <taxon>Eukaryota</taxon>
        <taxon>Fungi</taxon>
        <taxon>Dikarya</taxon>
        <taxon>Ascomycota</taxon>
        <taxon>Pezizomycotina</taxon>
        <taxon>Dothideomycetes</taxon>
        <taxon>Pleosporomycetidae</taxon>
        <taxon>Pleosporales</taxon>
        <taxon>Pleosporineae</taxon>
        <taxon>Pleosporaceae</taxon>
        <taxon>Curvularia</taxon>
    </lineage>
</organism>
<comment type="similarity">
    <text evidence="1">Belongs to the glycosyltransferase 32 family.</text>
</comment>
<sequence>MLDQLRSLSIFRRSHDYIPLSPLPTLPRSRFAIKLVIAACILLTLVTSISLIGPVENVRVLDLLKSASSPPNEPIPSIIHYVFIKKDADSVIKFPFASFLTLFASVMYIKPTQIYIHTDYNETEIRNASIRGDRWTRAVINTFPELLQWHGVIVPEFAGPNENQRISAIQHKSDFIRWEGISQIGGIYLDWDVFPLRPLTPLLNSGFAFVGGRQYGGAGEDGQINGTINNGAFMTKPNSTMARIVVREQHAGFNGAWASNLHLMTVIAEHLVTIPNEVLILDRNSFAPTHWFPDSPQGTEALFRPQPGRPSPEPIVTNTTDPMKLYDDVVLNRRRRAEWEMDFSSTYLLHAFSTGHHLEFINPKTILSRTSNFGVATYDVVKKMREDGLITGEEDGTEKEVDVGEVGEGMDEVEMDDGFSEQEEGEEEEEEEEEVDLANFNEGSS</sequence>
<gene>
    <name evidence="4" type="ORF">E8E13_004418</name>
</gene>
<dbReference type="Proteomes" id="UP000801428">
    <property type="component" value="Unassembled WGS sequence"/>
</dbReference>
<accession>A0A9P4T6X1</accession>
<feature type="region of interest" description="Disordered" evidence="2">
    <location>
        <begin position="391"/>
        <end position="445"/>
    </location>
</feature>
<dbReference type="InterPro" id="IPR029044">
    <property type="entry name" value="Nucleotide-diphossugar_trans"/>
</dbReference>
<keyword evidence="3" id="KW-1133">Transmembrane helix</keyword>
<evidence type="ECO:0000256" key="3">
    <source>
        <dbReference type="SAM" id="Phobius"/>
    </source>
</evidence>
<dbReference type="PANTHER" id="PTHR46830:SF2">
    <property type="entry name" value="ALPHA-1,4-N-ACETYLGLUCOSAMINYLTRANSFERASE"/>
    <property type="match status" value="1"/>
</dbReference>
<dbReference type="OrthoDB" id="409543at2759"/>
<evidence type="ECO:0008006" key="6">
    <source>
        <dbReference type="Google" id="ProtNLM"/>
    </source>
</evidence>
<dbReference type="AlphaFoldDB" id="A0A9P4T6X1"/>
<dbReference type="SUPFAM" id="SSF53448">
    <property type="entry name" value="Nucleotide-diphospho-sugar transferases"/>
    <property type="match status" value="1"/>
</dbReference>
<keyword evidence="3" id="KW-0812">Transmembrane</keyword>
<keyword evidence="3" id="KW-0472">Membrane</keyword>
<feature type="compositionally biased region" description="Acidic residues" evidence="2">
    <location>
        <begin position="392"/>
        <end position="436"/>
    </location>
</feature>
<evidence type="ECO:0000313" key="5">
    <source>
        <dbReference type="Proteomes" id="UP000801428"/>
    </source>
</evidence>
<proteinExistence type="inferred from homology"/>
<protein>
    <recommendedName>
        <fullName evidence="6">Glycosyltransferase family 32 protein</fullName>
    </recommendedName>
</protein>
<evidence type="ECO:0000313" key="4">
    <source>
        <dbReference type="EMBL" id="KAF2995578.1"/>
    </source>
</evidence>
<reference evidence="4" key="1">
    <citation type="submission" date="2019-04" db="EMBL/GenBank/DDBJ databases">
        <title>Sequencing of skin fungus with MAO and IRED activity.</title>
        <authorList>
            <person name="Marsaioli A.J."/>
            <person name="Bonatto J.M.C."/>
            <person name="Reis Junior O."/>
        </authorList>
    </citation>
    <scope>NUCLEOTIDE SEQUENCE</scope>
    <source>
        <strain evidence="4">30M1</strain>
    </source>
</reference>
<dbReference type="EMBL" id="SWKU01000032">
    <property type="protein sequence ID" value="KAF2995578.1"/>
    <property type="molecule type" value="Genomic_DNA"/>
</dbReference>
<evidence type="ECO:0000256" key="1">
    <source>
        <dbReference type="ARBA" id="ARBA00009003"/>
    </source>
</evidence>
<dbReference type="InterPro" id="IPR007577">
    <property type="entry name" value="GlycoTrfase_DXD_sugar-bd_CS"/>
</dbReference>
<dbReference type="PANTHER" id="PTHR46830">
    <property type="entry name" value="TRANSFERASE, PUTATIVE-RELATED"/>
    <property type="match status" value="1"/>
</dbReference>
<feature type="transmembrane region" description="Helical" evidence="3">
    <location>
        <begin position="31"/>
        <end position="53"/>
    </location>
</feature>
<dbReference type="GO" id="GO:1901135">
    <property type="term" value="P:carbohydrate derivative metabolic process"/>
    <property type="evidence" value="ECO:0007669"/>
    <property type="project" value="UniProtKB-ARBA"/>
</dbReference>
<name>A0A9P4T6X1_CURKU</name>
<comment type="caution">
    <text evidence="4">The sequence shown here is derived from an EMBL/GenBank/DDBJ whole genome shotgun (WGS) entry which is preliminary data.</text>
</comment>
<evidence type="ECO:0000256" key="2">
    <source>
        <dbReference type="SAM" id="MobiDB-lite"/>
    </source>
</evidence>
<dbReference type="Pfam" id="PF04488">
    <property type="entry name" value="Gly_transf_sug"/>
    <property type="match status" value="1"/>
</dbReference>
<dbReference type="Gene3D" id="3.90.550.20">
    <property type="match status" value="1"/>
</dbReference>
<keyword evidence="5" id="KW-1185">Reference proteome</keyword>